<feature type="transmembrane region" description="Helical" evidence="2">
    <location>
        <begin position="295"/>
        <end position="315"/>
    </location>
</feature>
<feature type="transmembrane region" description="Helical" evidence="2">
    <location>
        <begin position="197"/>
        <end position="219"/>
    </location>
</feature>
<feature type="transmembrane region" description="Helical" evidence="2">
    <location>
        <begin position="367"/>
        <end position="385"/>
    </location>
</feature>
<feature type="transmembrane region" description="Helical" evidence="2">
    <location>
        <begin position="171"/>
        <end position="191"/>
    </location>
</feature>
<organism evidence="4 5">
    <name type="scientific">Faecalicatena fissicatena</name>
    <dbReference type="NCBI Taxonomy" id="290055"/>
    <lineage>
        <taxon>Bacteria</taxon>
        <taxon>Bacillati</taxon>
        <taxon>Bacillota</taxon>
        <taxon>Clostridia</taxon>
        <taxon>Lachnospirales</taxon>
        <taxon>Lachnospiraceae</taxon>
        <taxon>Faecalicatena</taxon>
    </lineage>
</organism>
<feature type="transmembrane region" description="Helical" evidence="2">
    <location>
        <begin position="335"/>
        <end position="355"/>
    </location>
</feature>
<evidence type="ECO:0000256" key="2">
    <source>
        <dbReference type="SAM" id="Phobius"/>
    </source>
</evidence>
<feature type="compositionally biased region" description="Low complexity" evidence="1">
    <location>
        <begin position="63"/>
        <end position="89"/>
    </location>
</feature>
<name>A0ABS2E7B0_9FIRM</name>
<dbReference type="InterPro" id="IPR025874">
    <property type="entry name" value="DZR"/>
</dbReference>
<keyword evidence="5" id="KW-1185">Reference proteome</keyword>
<dbReference type="RefSeq" id="WP_033125862.1">
    <property type="nucleotide sequence ID" value="NZ_JACLYY010000004.1"/>
</dbReference>
<dbReference type="InterPro" id="IPR026898">
    <property type="entry name" value="PrsW"/>
</dbReference>
<keyword evidence="2" id="KW-1133">Transmembrane helix</keyword>
<dbReference type="Proteomes" id="UP000716906">
    <property type="component" value="Unassembled WGS sequence"/>
</dbReference>
<feature type="transmembrane region" description="Helical" evidence="2">
    <location>
        <begin position="261"/>
        <end position="283"/>
    </location>
</feature>
<dbReference type="EMBL" id="JACLYY010000004">
    <property type="protein sequence ID" value="MBM6737490.1"/>
    <property type="molecule type" value="Genomic_DNA"/>
</dbReference>
<feature type="transmembrane region" description="Helical" evidence="2">
    <location>
        <begin position="231"/>
        <end position="255"/>
    </location>
</feature>
<keyword evidence="4" id="KW-0482">Metalloprotease</keyword>
<dbReference type="GO" id="GO:0008237">
    <property type="term" value="F:metallopeptidase activity"/>
    <property type="evidence" value="ECO:0007669"/>
    <property type="project" value="UniProtKB-KW"/>
</dbReference>
<sequence>MSRICPKCGKEMSDTAKFCNQCGYRFEERQLFCLWCGAKVESGDRFCPECGRSLSQGGPRQSTAQQNTGQQNKGQQNTGQQSASQQNAGQAGGFTKDEFISMSKSGMGKFVDAINDMTGQEGKTDIRLRELVSEVFRHHTVEEREELFISGTKKTTPAPENMTADWPHPWLFARIFLMFLVVFIGLLVMILEFTNTNAIPGAMFIGALIVPFSLVIFFWETNIPRNISIFDVVSIFFIGGVMSLIFTLILYGYIYVGELNYTGAILVGIVEEIGKIVVAGHYVKKRNTSYILNGLLLGACVGAGFAVFETAGYAFSSLMYGGVQGMIDVLVLRGALAVGGHTLWAAISTAGLVIAKGERPFDRKMYLDPKFLKFLLLVIVLHAVWDMPITLGRSVHLVQWVLCAVAVIIVLVLLSSGLRQVSAVSERARRQKRNVNM</sequence>
<dbReference type="PANTHER" id="PTHR36844:SF1">
    <property type="entry name" value="PROTEASE PRSW"/>
    <property type="match status" value="1"/>
</dbReference>
<protein>
    <submittedName>
        <fullName evidence="4">PrsW family intramembrane metalloprotease</fullName>
    </submittedName>
</protein>
<dbReference type="Pfam" id="PF13367">
    <property type="entry name" value="PrsW-protease"/>
    <property type="match status" value="1"/>
</dbReference>
<dbReference type="Pfam" id="PF12773">
    <property type="entry name" value="DZR"/>
    <property type="match status" value="1"/>
</dbReference>
<keyword evidence="2" id="KW-0812">Transmembrane</keyword>
<evidence type="ECO:0000259" key="3">
    <source>
        <dbReference type="Pfam" id="PF12773"/>
    </source>
</evidence>
<gene>
    <name evidence="4" type="ORF">H7U36_05125</name>
</gene>
<keyword evidence="4" id="KW-0645">Protease</keyword>
<feature type="region of interest" description="Disordered" evidence="1">
    <location>
        <begin position="56"/>
        <end position="91"/>
    </location>
</feature>
<feature type="domain" description="DZANK-type" evidence="3">
    <location>
        <begin position="5"/>
        <end position="51"/>
    </location>
</feature>
<evidence type="ECO:0000313" key="5">
    <source>
        <dbReference type="Proteomes" id="UP000716906"/>
    </source>
</evidence>
<reference evidence="4 5" key="1">
    <citation type="journal article" date="2021" name="Sci. Rep.">
        <title>The distribution of antibiotic resistance genes in chicken gut microbiota commensals.</title>
        <authorList>
            <person name="Juricova H."/>
            <person name="Matiasovicova J."/>
            <person name="Kubasova T."/>
            <person name="Cejkova D."/>
            <person name="Rychlik I."/>
        </authorList>
    </citation>
    <scope>NUCLEOTIDE SEQUENCE [LARGE SCALE GENOMIC DNA]</scope>
    <source>
        <strain evidence="4 5">An773</strain>
    </source>
</reference>
<keyword evidence="2" id="KW-0472">Membrane</keyword>
<evidence type="ECO:0000313" key="4">
    <source>
        <dbReference type="EMBL" id="MBM6737490.1"/>
    </source>
</evidence>
<proteinExistence type="predicted"/>
<dbReference type="PANTHER" id="PTHR36844">
    <property type="entry name" value="PROTEASE PRSW"/>
    <property type="match status" value="1"/>
</dbReference>
<evidence type="ECO:0000256" key="1">
    <source>
        <dbReference type="SAM" id="MobiDB-lite"/>
    </source>
</evidence>
<accession>A0ABS2E7B0</accession>
<feature type="transmembrane region" description="Helical" evidence="2">
    <location>
        <begin position="397"/>
        <end position="418"/>
    </location>
</feature>
<comment type="caution">
    <text evidence="4">The sequence shown here is derived from an EMBL/GenBank/DDBJ whole genome shotgun (WGS) entry which is preliminary data.</text>
</comment>
<keyword evidence="4" id="KW-0378">Hydrolase</keyword>